<dbReference type="Pfam" id="PF16328">
    <property type="entry name" value="DUF4961"/>
    <property type="match status" value="1"/>
</dbReference>
<evidence type="ECO:0008006" key="3">
    <source>
        <dbReference type="Google" id="ProtNLM"/>
    </source>
</evidence>
<dbReference type="OrthoDB" id="1406466at2"/>
<dbReference type="AlphaFoldDB" id="A0A1M6MYG6"/>
<name>A0A1M6MYG6_9BACT</name>
<protein>
    <recommendedName>
        <fullName evidence="3">DUF4961 domain-containing protein</fullName>
    </recommendedName>
</protein>
<gene>
    <name evidence="1" type="ORF">SAMN05444280_13721</name>
</gene>
<dbReference type="InterPro" id="IPR032522">
    <property type="entry name" value="DUF4961"/>
</dbReference>
<dbReference type="STRING" id="1168035.SAMN05444280_13721"/>
<dbReference type="EMBL" id="FQZE01000037">
    <property type="protein sequence ID" value="SHJ88462.1"/>
    <property type="molecule type" value="Genomic_DNA"/>
</dbReference>
<dbReference type="Proteomes" id="UP000184050">
    <property type="component" value="Unassembled WGS sequence"/>
</dbReference>
<accession>A0A1M6MYG6</accession>
<proteinExistence type="predicted"/>
<reference evidence="1 2" key="1">
    <citation type="submission" date="2016-11" db="EMBL/GenBank/DDBJ databases">
        <authorList>
            <person name="Jaros S."/>
            <person name="Januszkiewicz K."/>
            <person name="Wedrychowicz H."/>
        </authorList>
    </citation>
    <scope>NUCLEOTIDE SEQUENCE [LARGE SCALE GENOMIC DNA]</scope>
    <source>
        <strain evidence="1 2">DSM 27063</strain>
    </source>
</reference>
<evidence type="ECO:0000313" key="1">
    <source>
        <dbReference type="EMBL" id="SHJ88462.1"/>
    </source>
</evidence>
<dbReference type="RefSeq" id="WP_073172983.1">
    <property type="nucleotide sequence ID" value="NZ_FQZE01000037.1"/>
</dbReference>
<keyword evidence="2" id="KW-1185">Reference proteome</keyword>
<sequence>MKNYSKYKNWLIILILPLAIVMCMTIESITHPEDPQVNSEIEIGVKVKLEPENDDNTKMVFAVLAPQSWNIAENAELTFTTTGYTKGDVVNEPLTLVSESDVEPTTALPWSAAIQSEFGLLGNLGPVEWVVFESQTTFIITDEDETLINADVDIKLTTGSQNIKLFMGYFFCGKNRGFHEEYFTENAKSKVLTVTGGSNAMIDYTSVSLVSTLPASYGWGDIFSINFQTEAGPVETELKGADKVYMYGKAIYANGTDSAIVDVISDKTLMEKVGETTWQKYIYPKDFFDLPDDAVIDEAYFYFTNEDKSIIVKDPSGGDFLITETCN</sequence>
<evidence type="ECO:0000313" key="2">
    <source>
        <dbReference type="Proteomes" id="UP000184050"/>
    </source>
</evidence>
<organism evidence="1 2">
    <name type="scientific">Tangfeifania diversioriginum</name>
    <dbReference type="NCBI Taxonomy" id="1168035"/>
    <lineage>
        <taxon>Bacteria</taxon>
        <taxon>Pseudomonadati</taxon>
        <taxon>Bacteroidota</taxon>
        <taxon>Bacteroidia</taxon>
        <taxon>Marinilabiliales</taxon>
        <taxon>Prolixibacteraceae</taxon>
        <taxon>Tangfeifania</taxon>
    </lineage>
</organism>